<evidence type="ECO:0000256" key="4">
    <source>
        <dbReference type="ARBA" id="ARBA00022692"/>
    </source>
</evidence>
<dbReference type="PROSITE" id="PS51450">
    <property type="entry name" value="LRR"/>
    <property type="match status" value="3"/>
</dbReference>
<feature type="transmembrane region" description="Helical" evidence="16">
    <location>
        <begin position="521"/>
        <end position="542"/>
    </location>
</feature>
<keyword evidence="13 15" id="KW-0807">Transducer</keyword>
<dbReference type="Gene3D" id="4.10.400.10">
    <property type="entry name" value="Low-density Lipoprotein Receptor"/>
    <property type="match status" value="1"/>
</dbReference>
<evidence type="ECO:0000313" key="19">
    <source>
        <dbReference type="EMBL" id="KAK6170100.1"/>
    </source>
</evidence>
<evidence type="ECO:0000256" key="17">
    <source>
        <dbReference type="SAM" id="SignalP"/>
    </source>
</evidence>
<keyword evidence="3" id="KW-0433">Leucine-rich repeat</keyword>
<dbReference type="GO" id="GO:0008528">
    <property type="term" value="F:G protein-coupled peptide receptor activity"/>
    <property type="evidence" value="ECO:0007669"/>
    <property type="project" value="TreeGrafter"/>
</dbReference>
<gene>
    <name evidence="19" type="ORF">SNE40_018577</name>
</gene>
<dbReference type="AlphaFoldDB" id="A0AAN8PGT0"/>
<dbReference type="InterPro" id="IPR017452">
    <property type="entry name" value="GPCR_Rhodpsn_7TM"/>
</dbReference>
<dbReference type="SMART" id="SM00013">
    <property type="entry name" value="LRRNT"/>
    <property type="match status" value="1"/>
</dbReference>
<evidence type="ECO:0000256" key="5">
    <source>
        <dbReference type="ARBA" id="ARBA00022729"/>
    </source>
</evidence>
<dbReference type="InterPro" id="IPR002172">
    <property type="entry name" value="LDrepeatLR_classA_rpt"/>
</dbReference>
<keyword evidence="12" id="KW-0325">Glycoprotein</keyword>
<dbReference type="InterPro" id="IPR000372">
    <property type="entry name" value="LRRNT"/>
</dbReference>
<sequence length="771" mass="88066">MLETLCFFISAVCVTTNDKVSKTSYCPEGTFPCKQGGCINRTLMCDKIPHCLDHSDEGSWCDPRQDKYWDEVIQKRPDADRETESQECVLPSVPAECECRLETRLYCDDAGLTKVPPDIPHQVTVLDLSGNSLESVTQADFKNLTNLRELLIMHSKLKYIEKGTFQHNWRLRNVYFTSSELESFPGNVFAPNNRIKELKINHNKISVLKETDLMHLQHLESLSLDGNNIPEIQPGVFKWTPNLRELYLSKNRIVAVRNYFFSSMPSLRKLYLEENNIDYIEPGSFLNLTNLATLSLSQNKLQYLTDGIFDGLNNLTTLVLTKNSIWNIDQSTFLPLNNIKSLDLKQNPFVKISPNTFSSLKSLQNIHFDKFYFCAYVHNVIKCEPSGDGISSQENLLENLVLRVSVWIVAVLACAGNIIVLLGRFLLKEDNQIHSFFIKNLSLADMLMGIYLLMIGSKDKMYRGDYLFHDEHWRNSWECDLSGVMSTVSSEVSVLTLTVITLDRYISIMYPLSLRKRGLKVAYCVMGFIWLMCISFAIMPLVGLKYFGTSFYRNNGVCIPLHLHDPRTNGWEYSSFLFIGMNLASFVFISYAYFAMFVSIKHTEIPLRTTRESRERCLVKRFSFIVITDFICWIPIIIIKVIALSGVNISGDLYAWVVVFILPVNSALNPLLYTLTTKLFKQKLISKFTTVVWRPATIRETSHSCASLKGRNSLARNPMQEIELEKLTRKDISSITSTKSSKLNSSYKAVNGVVKSKLMGRNRMCSAHINM</sequence>
<dbReference type="EMBL" id="JAZGQO010000014">
    <property type="protein sequence ID" value="KAK6170100.1"/>
    <property type="molecule type" value="Genomic_DNA"/>
</dbReference>
<keyword evidence="2" id="KW-1003">Cell membrane</keyword>
<evidence type="ECO:0000256" key="10">
    <source>
        <dbReference type="ARBA" id="ARBA00023157"/>
    </source>
</evidence>
<dbReference type="InterPro" id="IPR032675">
    <property type="entry name" value="LRR_dom_sf"/>
</dbReference>
<dbReference type="Gene3D" id="3.80.10.10">
    <property type="entry name" value="Ribonuclease Inhibitor"/>
    <property type="match status" value="2"/>
</dbReference>
<protein>
    <recommendedName>
        <fullName evidence="18">G-protein coupled receptors family 1 profile domain-containing protein</fullName>
    </recommendedName>
</protein>
<feature type="signal peptide" evidence="17">
    <location>
        <begin position="1"/>
        <end position="16"/>
    </location>
</feature>
<dbReference type="Pfam" id="PF00001">
    <property type="entry name" value="7tm_1"/>
    <property type="match status" value="1"/>
</dbReference>
<dbReference type="Pfam" id="PF00057">
    <property type="entry name" value="Ldl_recept_a"/>
    <property type="match status" value="1"/>
</dbReference>
<evidence type="ECO:0000256" key="1">
    <source>
        <dbReference type="ARBA" id="ARBA00004651"/>
    </source>
</evidence>
<dbReference type="Proteomes" id="UP001347796">
    <property type="component" value="Unassembled WGS sequence"/>
</dbReference>
<evidence type="ECO:0000259" key="18">
    <source>
        <dbReference type="PROSITE" id="PS50262"/>
    </source>
</evidence>
<evidence type="ECO:0000256" key="6">
    <source>
        <dbReference type="ARBA" id="ARBA00022737"/>
    </source>
</evidence>
<dbReference type="PRINTS" id="PR00237">
    <property type="entry name" value="GPCRRHODOPSN"/>
</dbReference>
<dbReference type="InterPro" id="IPR036055">
    <property type="entry name" value="LDL_receptor-like_sf"/>
</dbReference>
<dbReference type="PROSITE" id="PS00237">
    <property type="entry name" value="G_PROTEIN_RECEP_F1_1"/>
    <property type="match status" value="1"/>
</dbReference>
<dbReference type="InterPro" id="IPR001611">
    <property type="entry name" value="Leu-rich_rpt"/>
</dbReference>
<evidence type="ECO:0000256" key="9">
    <source>
        <dbReference type="ARBA" id="ARBA00023136"/>
    </source>
</evidence>
<dbReference type="SUPFAM" id="SSF52058">
    <property type="entry name" value="L domain-like"/>
    <property type="match status" value="1"/>
</dbReference>
<comment type="caution">
    <text evidence="14">Lacks conserved residue(s) required for the propagation of feature annotation.</text>
</comment>
<keyword evidence="4 15" id="KW-0812">Transmembrane</keyword>
<keyword evidence="8 15" id="KW-0297">G-protein coupled receptor</keyword>
<comment type="similarity">
    <text evidence="15">Belongs to the G-protein coupled receptor 1 family.</text>
</comment>
<dbReference type="SMART" id="SM00192">
    <property type="entry name" value="LDLa"/>
    <property type="match status" value="1"/>
</dbReference>
<dbReference type="Gene3D" id="1.20.1070.10">
    <property type="entry name" value="Rhodopsin 7-helix transmembrane proteins"/>
    <property type="match status" value="1"/>
</dbReference>
<feature type="domain" description="G-protein coupled receptors family 1 profile" evidence="18">
    <location>
        <begin position="416"/>
        <end position="673"/>
    </location>
</feature>
<comment type="caution">
    <text evidence="19">The sequence shown here is derived from an EMBL/GenBank/DDBJ whole genome shotgun (WGS) entry which is preliminary data.</text>
</comment>
<dbReference type="CDD" id="cd00112">
    <property type="entry name" value="LDLa"/>
    <property type="match status" value="1"/>
</dbReference>
<dbReference type="Pfam" id="PF01462">
    <property type="entry name" value="LRRNT"/>
    <property type="match status" value="1"/>
</dbReference>
<dbReference type="PROSITE" id="PS01209">
    <property type="entry name" value="LDLRA_1"/>
    <property type="match status" value="1"/>
</dbReference>
<keyword evidence="6" id="KW-0677">Repeat</keyword>
<evidence type="ECO:0000256" key="16">
    <source>
        <dbReference type="SAM" id="Phobius"/>
    </source>
</evidence>
<evidence type="ECO:0000256" key="11">
    <source>
        <dbReference type="ARBA" id="ARBA00023170"/>
    </source>
</evidence>
<dbReference type="InterPro" id="IPR008112">
    <property type="entry name" value="Relaxin_rcpt"/>
</dbReference>
<keyword evidence="7 16" id="KW-1133">Transmembrane helix</keyword>
<dbReference type="PANTHER" id="PTHR24372">
    <property type="entry name" value="GLYCOPROTEIN HORMONE RECEPTOR"/>
    <property type="match status" value="1"/>
</dbReference>
<feature type="transmembrane region" description="Helical" evidence="16">
    <location>
        <begin position="404"/>
        <end position="427"/>
    </location>
</feature>
<dbReference type="FunFam" id="1.20.1070.10:FF:000023">
    <property type="entry name" value="Relaxin family peptide receptor 1"/>
    <property type="match status" value="1"/>
</dbReference>
<keyword evidence="9 16" id="KW-0472">Membrane</keyword>
<keyword evidence="10 14" id="KW-1015">Disulfide bond</keyword>
<feature type="transmembrane region" description="Helical" evidence="16">
    <location>
        <begin position="621"/>
        <end position="647"/>
    </location>
</feature>
<name>A0AAN8PGT0_PATCE</name>
<evidence type="ECO:0000256" key="12">
    <source>
        <dbReference type="ARBA" id="ARBA00023180"/>
    </source>
</evidence>
<dbReference type="SMART" id="SM00369">
    <property type="entry name" value="LRR_TYP"/>
    <property type="match status" value="8"/>
</dbReference>
<dbReference type="GO" id="GO:0009755">
    <property type="term" value="P:hormone-mediated signaling pathway"/>
    <property type="evidence" value="ECO:0007669"/>
    <property type="project" value="TreeGrafter"/>
</dbReference>
<evidence type="ECO:0000256" key="14">
    <source>
        <dbReference type="PROSITE-ProRule" id="PRU00124"/>
    </source>
</evidence>
<dbReference type="PROSITE" id="PS50262">
    <property type="entry name" value="G_PROTEIN_RECEP_F1_2"/>
    <property type="match status" value="1"/>
</dbReference>
<dbReference type="FunFam" id="3.80.10.10:FF:000770">
    <property type="entry name" value="Uncharacterized protein"/>
    <property type="match status" value="1"/>
</dbReference>
<feature type="transmembrane region" description="Helical" evidence="16">
    <location>
        <begin position="436"/>
        <end position="456"/>
    </location>
</feature>
<proteinExistence type="inferred from homology"/>
<evidence type="ECO:0000256" key="3">
    <source>
        <dbReference type="ARBA" id="ARBA00022614"/>
    </source>
</evidence>
<evidence type="ECO:0000313" key="20">
    <source>
        <dbReference type="Proteomes" id="UP001347796"/>
    </source>
</evidence>
<evidence type="ECO:0000256" key="15">
    <source>
        <dbReference type="RuleBase" id="RU000688"/>
    </source>
</evidence>
<dbReference type="InterPro" id="IPR003591">
    <property type="entry name" value="Leu-rich_rpt_typical-subtyp"/>
</dbReference>
<reference evidence="19 20" key="1">
    <citation type="submission" date="2024-01" db="EMBL/GenBank/DDBJ databases">
        <title>The genome of the rayed Mediterranean limpet Patella caerulea (Linnaeus, 1758).</title>
        <authorList>
            <person name="Anh-Thu Weber A."/>
            <person name="Halstead-Nussloch G."/>
        </authorList>
    </citation>
    <scope>NUCLEOTIDE SEQUENCE [LARGE SCALE GENOMIC DNA]</scope>
    <source>
        <strain evidence="19">AATW-2023a</strain>
        <tissue evidence="19">Whole specimen</tissue>
    </source>
</reference>
<accession>A0AAN8PGT0</accession>
<dbReference type="SUPFAM" id="SSF57424">
    <property type="entry name" value="LDL receptor-like module"/>
    <property type="match status" value="1"/>
</dbReference>
<dbReference type="SUPFAM" id="SSF81321">
    <property type="entry name" value="Family A G protein-coupled receptor-like"/>
    <property type="match status" value="1"/>
</dbReference>
<feature type="transmembrane region" description="Helical" evidence="16">
    <location>
        <begin position="653"/>
        <end position="675"/>
    </location>
</feature>
<dbReference type="Pfam" id="PF13855">
    <property type="entry name" value="LRR_8"/>
    <property type="match status" value="3"/>
</dbReference>
<evidence type="ECO:0000256" key="7">
    <source>
        <dbReference type="ARBA" id="ARBA00022989"/>
    </source>
</evidence>
<dbReference type="PANTHER" id="PTHR24372:SF80">
    <property type="entry name" value="FI21465P1-RELATED"/>
    <property type="match status" value="1"/>
</dbReference>
<keyword evidence="20" id="KW-1185">Reference proteome</keyword>
<dbReference type="InterPro" id="IPR023415">
    <property type="entry name" value="LDLR_class-A_CS"/>
</dbReference>
<dbReference type="PROSITE" id="PS50068">
    <property type="entry name" value="LDLRA_2"/>
    <property type="match status" value="1"/>
</dbReference>
<feature type="transmembrane region" description="Helical" evidence="16">
    <location>
        <begin position="576"/>
        <end position="600"/>
    </location>
</feature>
<dbReference type="CDD" id="cd15137">
    <property type="entry name" value="7tmA_Relaxin_R"/>
    <property type="match status" value="1"/>
</dbReference>
<dbReference type="PRINTS" id="PR01739">
    <property type="entry name" value="RELAXINR"/>
</dbReference>
<comment type="subcellular location">
    <subcellularLocation>
        <location evidence="1">Cell membrane</location>
        <topology evidence="1">Multi-pass membrane protein</topology>
    </subcellularLocation>
</comment>
<evidence type="ECO:0000256" key="13">
    <source>
        <dbReference type="ARBA" id="ARBA00023224"/>
    </source>
</evidence>
<dbReference type="InterPro" id="IPR000276">
    <property type="entry name" value="GPCR_Rhodpsn"/>
</dbReference>
<keyword evidence="5 17" id="KW-0732">Signal</keyword>
<organism evidence="19 20">
    <name type="scientific">Patella caerulea</name>
    <name type="common">Rayed Mediterranean limpet</name>
    <dbReference type="NCBI Taxonomy" id="87958"/>
    <lineage>
        <taxon>Eukaryota</taxon>
        <taxon>Metazoa</taxon>
        <taxon>Spiralia</taxon>
        <taxon>Lophotrochozoa</taxon>
        <taxon>Mollusca</taxon>
        <taxon>Gastropoda</taxon>
        <taxon>Patellogastropoda</taxon>
        <taxon>Patelloidea</taxon>
        <taxon>Patellidae</taxon>
        <taxon>Patella</taxon>
    </lineage>
</organism>
<keyword evidence="11 15" id="KW-0675">Receptor</keyword>
<dbReference type="GO" id="GO:0007189">
    <property type="term" value="P:adenylate cyclase-activating G protein-coupled receptor signaling pathway"/>
    <property type="evidence" value="ECO:0007669"/>
    <property type="project" value="TreeGrafter"/>
</dbReference>
<evidence type="ECO:0000256" key="2">
    <source>
        <dbReference type="ARBA" id="ARBA00022475"/>
    </source>
</evidence>
<feature type="disulfide bond" evidence="14">
    <location>
        <begin position="33"/>
        <end position="51"/>
    </location>
</feature>
<dbReference type="GO" id="GO:0005886">
    <property type="term" value="C:plasma membrane"/>
    <property type="evidence" value="ECO:0007669"/>
    <property type="project" value="UniProtKB-SubCell"/>
</dbReference>
<evidence type="ECO:0000256" key="8">
    <source>
        <dbReference type="ARBA" id="ARBA00023040"/>
    </source>
</evidence>
<feature type="chain" id="PRO_5042906899" description="G-protein coupled receptors family 1 profile domain-containing protein" evidence="17">
    <location>
        <begin position="17"/>
        <end position="771"/>
    </location>
</feature>
<feature type="disulfide bond" evidence="14">
    <location>
        <begin position="26"/>
        <end position="38"/>
    </location>
</feature>